<protein>
    <submittedName>
        <fullName evidence="4">Transcriptional regulator, TetR family</fullName>
    </submittedName>
</protein>
<dbReference type="Gene3D" id="1.10.357.10">
    <property type="entry name" value="Tetracycline Repressor, domain 2"/>
    <property type="match status" value="1"/>
</dbReference>
<dbReference type="PANTHER" id="PTHR43479:SF16">
    <property type="entry name" value="HTH TETR-TYPE DOMAIN-CONTAINING PROTEIN"/>
    <property type="match status" value="1"/>
</dbReference>
<accession>M1MML4</accession>
<dbReference type="PATRIC" id="fig|931276.5.peg.2215"/>
<dbReference type="eggNOG" id="COG1309">
    <property type="taxonomic scope" value="Bacteria"/>
</dbReference>
<dbReference type="OrthoDB" id="9810250at2"/>
<dbReference type="Proteomes" id="UP000011728">
    <property type="component" value="Chromosome"/>
</dbReference>
<gene>
    <name evidence="4" type="ORF">Cspa_c22160</name>
</gene>
<dbReference type="Pfam" id="PF14278">
    <property type="entry name" value="TetR_C_8"/>
    <property type="match status" value="1"/>
</dbReference>
<evidence type="ECO:0000256" key="2">
    <source>
        <dbReference type="PROSITE-ProRule" id="PRU00335"/>
    </source>
</evidence>
<dbReference type="KEGG" id="csr:Cspa_c22160"/>
<dbReference type="AlphaFoldDB" id="M1MML4"/>
<keyword evidence="5" id="KW-1185">Reference proteome</keyword>
<keyword evidence="1 2" id="KW-0238">DNA-binding</keyword>
<dbReference type="InterPro" id="IPR009057">
    <property type="entry name" value="Homeodomain-like_sf"/>
</dbReference>
<dbReference type="InterPro" id="IPR050624">
    <property type="entry name" value="HTH-type_Tx_Regulator"/>
</dbReference>
<dbReference type="STRING" id="36745.CLSAP_20350"/>
<dbReference type="EMBL" id="CP004121">
    <property type="protein sequence ID" value="AGF55981.1"/>
    <property type="molecule type" value="Genomic_DNA"/>
</dbReference>
<dbReference type="SUPFAM" id="SSF46689">
    <property type="entry name" value="Homeodomain-like"/>
    <property type="match status" value="1"/>
</dbReference>
<evidence type="ECO:0000259" key="3">
    <source>
        <dbReference type="PROSITE" id="PS50977"/>
    </source>
</evidence>
<dbReference type="PROSITE" id="PS50977">
    <property type="entry name" value="HTH_TETR_2"/>
    <property type="match status" value="1"/>
</dbReference>
<organism evidence="4 5">
    <name type="scientific">Clostridium saccharoperbutylacetonicum N1-4(HMT)</name>
    <dbReference type="NCBI Taxonomy" id="931276"/>
    <lineage>
        <taxon>Bacteria</taxon>
        <taxon>Bacillati</taxon>
        <taxon>Bacillota</taxon>
        <taxon>Clostridia</taxon>
        <taxon>Eubacteriales</taxon>
        <taxon>Clostridiaceae</taxon>
        <taxon>Clostridium</taxon>
    </lineage>
</organism>
<name>M1MML4_9CLOT</name>
<dbReference type="GO" id="GO:0003677">
    <property type="term" value="F:DNA binding"/>
    <property type="evidence" value="ECO:0007669"/>
    <property type="project" value="UniProtKB-UniRule"/>
</dbReference>
<dbReference type="PANTHER" id="PTHR43479">
    <property type="entry name" value="ACREF/ENVCD OPERON REPRESSOR-RELATED"/>
    <property type="match status" value="1"/>
</dbReference>
<feature type="DNA-binding region" description="H-T-H motif" evidence="2">
    <location>
        <begin position="38"/>
        <end position="57"/>
    </location>
</feature>
<dbReference type="HOGENOM" id="CLU_087539_3_2_9"/>
<reference evidence="4 5" key="1">
    <citation type="submission" date="2013-02" db="EMBL/GenBank/DDBJ databases">
        <title>Genome sequence of Clostridium saccharoperbutylacetonicum N1-4(HMT).</title>
        <authorList>
            <person name="Poehlein A."/>
            <person name="Daniel R."/>
        </authorList>
    </citation>
    <scope>NUCLEOTIDE SEQUENCE [LARGE SCALE GENOMIC DNA]</scope>
    <source>
        <strain evidence="5">N1-4(HMT)</strain>
    </source>
</reference>
<dbReference type="RefSeq" id="WP_015392300.1">
    <property type="nucleotide sequence ID" value="NC_020291.1"/>
</dbReference>
<evidence type="ECO:0000256" key="1">
    <source>
        <dbReference type="ARBA" id="ARBA00023125"/>
    </source>
</evidence>
<proteinExistence type="predicted"/>
<sequence>MNINVNDENLDLRTRRMHKLLFDTLIDLLTEKNFNDIRISDICDKAMIHRTTFYKHFEDKFQLLDFMLRQLIQDFEKKSLQYTSEDNPNQYYANLFKLLLEHMRENKKMYTIGLLNNGSAMKMLQKIVLQCIKSKLEFDVTNGAKFIVPIDIIAEFYSPALVYSAGEWLEEGMIVPIEHMVQYCDIIANALQKNRQSL</sequence>
<evidence type="ECO:0000313" key="4">
    <source>
        <dbReference type="EMBL" id="AGF55981.1"/>
    </source>
</evidence>
<evidence type="ECO:0000313" key="5">
    <source>
        <dbReference type="Proteomes" id="UP000011728"/>
    </source>
</evidence>
<dbReference type="InterPro" id="IPR039532">
    <property type="entry name" value="TetR_C_Firmicutes"/>
</dbReference>
<dbReference type="InterPro" id="IPR001647">
    <property type="entry name" value="HTH_TetR"/>
</dbReference>
<feature type="domain" description="HTH tetR-type" evidence="3">
    <location>
        <begin position="15"/>
        <end position="75"/>
    </location>
</feature>